<sequence>MGDRHPRPLEHLLAQPLKPMLGGVGDMHEVHLRNGHLRHIDEQLNSRGGSCCRSHHRRCLKIL</sequence>
<accession>A0ABR4KE05</accession>
<name>A0ABR4KE05_9EURO</name>
<dbReference type="GeneID" id="98155273"/>
<gene>
    <name evidence="1" type="ORF">BJX68DRAFT_237015</name>
</gene>
<organism evidence="1 2">
    <name type="scientific">Aspergillus pseudodeflectus</name>
    <dbReference type="NCBI Taxonomy" id="176178"/>
    <lineage>
        <taxon>Eukaryota</taxon>
        <taxon>Fungi</taxon>
        <taxon>Dikarya</taxon>
        <taxon>Ascomycota</taxon>
        <taxon>Pezizomycotina</taxon>
        <taxon>Eurotiomycetes</taxon>
        <taxon>Eurotiomycetidae</taxon>
        <taxon>Eurotiales</taxon>
        <taxon>Aspergillaceae</taxon>
        <taxon>Aspergillus</taxon>
        <taxon>Aspergillus subgen. Nidulantes</taxon>
    </lineage>
</organism>
<reference evidence="1 2" key="1">
    <citation type="submission" date="2024-07" db="EMBL/GenBank/DDBJ databases">
        <title>Section-level genome sequencing and comparative genomics of Aspergillus sections Usti and Cavernicolus.</title>
        <authorList>
            <consortium name="Lawrence Berkeley National Laboratory"/>
            <person name="Nybo J.L."/>
            <person name="Vesth T.C."/>
            <person name="Theobald S."/>
            <person name="Frisvad J.C."/>
            <person name="Larsen T.O."/>
            <person name="Kjaerboelling I."/>
            <person name="Rothschild-Mancinelli K."/>
            <person name="Lyhne E.K."/>
            <person name="Kogle M.E."/>
            <person name="Barry K."/>
            <person name="Clum A."/>
            <person name="Na H."/>
            <person name="Ledsgaard L."/>
            <person name="Lin J."/>
            <person name="Lipzen A."/>
            <person name="Kuo A."/>
            <person name="Riley R."/>
            <person name="Mondo S."/>
            <person name="LaButti K."/>
            <person name="Haridas S."/>
            <person name="Pangalinan J."/>
            <person name="Salamov A.A."/>
            <person name="Simmons B.A."/>
            <person name="Magnuson J.K."/>
            <person name="Chen J."/>
            <person name="Drula E."/>
            <person name="Henrissat B."/>
            <person name="Wiebenga A."/>
            <person name="Lubbers R.J."/>
            <person name="Gomes A.C."/>
            <person name="Macurrencykelacurrency M.R."/>
            <person name="Stajich J."/>
            <person name="Grigoriev I.V."/>
            <person name="Mortensen U.H."/>
            <person name="De vries R.P."/>
            <person name="Baker S.E."/>
            <person name="Andersen M.R."/>
        </authorList>
    </citation>
    <scope>NUCLEOTIDE SEQUENCE [LARGE SCALE GENOMIC DNA]</scope>
    <source>
        <strain evidence="1 2">CBS 756.74</strain>
    </source>
</reference>
<comment type="caution">
    <text evidence="1">The sequence shown here is derived from an EMBL/GenBank/DDBJ whole genome shotgun (WGS) entry which is preliminary data.</text>
</comment>
<protein>
    <submittedName>
        <fullName evidence="1">Uncharacterized protein</fullName>
    </submittedName>
</protein>
<dbReference type="RefSeq" id="XP_070899364.1">
    <property type="nucleotide sequence ID" value="XM_071040109.1"/>
</dbReference>
<keyword evidence="2" id="KW-1185">Reference proteome</keyword>
<dbReference type="Proteomes" id="UP001610444">
    <property type="component" value="Unassembled WGS sequence"/>
</dbReference>
<evidence type="ECO:0000313" key="1">
    <source>
        <dbReference type="EMBL" id="KAL2850495.1"/>
    </source>
</evidence>
<evidence type="ECO:0000313" key="2">
    <source>
        <dbReference type="Proteomes" id="UP001610444"/>
    </source>
</evidence>
<proteinExistence type="predicted"/>
<dbReference type="EMBL" id="JBFXLR010000020">
    <property type="protein sequence ID" value="KAL2850495.1"/>
    <property type="molecule type" value="Genomic_DNA"/>
</dbReference>